<dbReference type="InterPro" id="IPR029489">
    <property type="entry name" value="OGT/SEC/SPY_C"/>
</dbReference>
<evidence type="ECO:0000256" key="3">
    <source>
        <dbReference type="ARBA" id="ARBA00022679"/>
    </source>
</evidence>
<evidence type="ECO:0000313" key="7">
    <source>
        <dbReference type="EMBL" id="APB35203.1"/>
    </source>
</evidence>
<keyword evidence="2" id="KW-0328">Glycosyltransferase</keyword>
<dbReference type="KEGG" id="glt:GlitD10_2859"/>
<organism evidence="7 8">
    <name type="scientific">Gloeomargarita lithophora Alchichica-D10</name>
    <dbReference type="NCBI Taxonomy" id="1188229"/>
    <lineage>
        <taxon>Bacteria</taxon>
        <taxon>Bacillati</taxon>
        <taxon>Cyanobacteriota</taxon>
        <taxon>Cyanophyceae</taxon>
        <taxon>Gloeomargaritales</taxon>
        <taxon>Gloeomargaritaceae</taxon>
        <taxon>Gloeomargarita</taxon>
    </lineage>
</organism>
<dbReference type="AlphaFoldDB" id="A0A1J0AH34"/>
<comment type="pathway">
    <text evidence="1">Protein modification; protein glycosylation.</text>
</comment>
<feature type="domain" description="O-GlcNAc transferase C-terminal" evidence="6">
    <location>
        <begin position="338"/>
        <end position="496"/>
    </location>
</feature>
<dbReference type="Proteomes" id="UP000180235">
    <property type="component" value="Chromosome"/>
</dbReference>
<name>A0A1J0AH34_9CYAN</name>
<protein>
    <submittedName>
        <fullName evidence="7">O-linked N-acetylglucosamine transferase, SPINDLY family</fullName>
    </submittedName>
</protein>
<gene>
    <name evidence="7" type="ORF">GlitD10_2859</name>
</gene>
<evidence type="ECO:0000256" key="4">
    <source>
        <dbReference type="ARBA" id="ARBA00022737"/>
    </source>
</evidence>
<proteinExistence type="predicted"/>
<dbReference type="PANTHER" id="PTHR44835">
    <property type="entry name" value="UDP-N-ACETYLGLUCOSAMINE--PEPTIDE N-ACETYLGLUCOSAMINYLTRANSFERASE SPINDLY-RELATED"/>
    <property type="match status" value="1"/>
</dbReference>
<keyword evidence="3 7" id="KW-0808">Transferase</keyword>
<dbReference type="Gene3D" id="3.40.50.2000">
    <property type="entry name" value="Glycogen Phosphorylase B"/>
    <property type="match status" value="1"/>
</dbReference>
<dbReference type="SUPFAM" id="SSF53756">
    <property type="entry name" value="UDP-Glycosyltransferase/glycogen phosphorylase"/>
    <property type="match status" value="1"/>
</dbReference>
<dbReference type="Gene3D" id="3.40.50.11380">
    <property type="match status" value="1"/>
</dbReference>
<dbReference type="Pfam" id="PF13844">
    <property type="entry name" value="Glyco_transf_41"/>
    <property type="match status" value="2"/>
</dbReference>
<dbReference type="PANTHER" id="PTHR44835:SF1">
    <property type="entry name" value="PROTEIN O-GLCNAC TRANSFERASE"/>
    <property type="match status" value="1"/>
</dbReference>
<dbReference type="InterPro" id="IPR051939">
    <property type="entry name" value="Glycosyltr_41/O-GlcNAc_trsf"/>
</dbReference>
<dbReference type="SUPFAM" id="SSF48452">
    <property type="entry name" value="TPR-like"/>
    <property type="match status" value="2"/>
</dbReference>
<feature type="domain" description="O-GlcNAc transferase C-terminal" evidence="6">
    <location>
        <begin position="507"/>
        <end position="694"/>
    </location>
</feature>
<evidence type="ECO:0000313" key="8">
    <source>
        <dbReference type="Proteomes" id="UP000180235"/>
    </source>
</evidence>
<sequence length="713" mass="80848">MNGEIWLANEDYPGLIAQAETVLTANPEDITAWGYGGLAYILQGDTAAAPVFWFQALTALDGNQIEVLGQWMWERGNSYRETQPQVSLELYRAAQELAPSLERLLHLTQFIVAKGELTTEELERLIQTLEISTAIPIKPLYKTLLDVVSLVPFNPQIEQFILTCRPHLPAHIYAKALSLSSSALQWQNALAIREKLLNMALASDPENLEIMGSLANIYGETHQHDQALALCDRQMAVAQTRSLSAQGYALHCRFRELLNAGGDYWRQAIAETEAYGQLLQKLANTEADQTPTIKTLGATLFHLPFFLPYLRDEPAADRPLLNRISSQIGRALVKSPPHRQEVPVPTARLRVGFLSLTLRRHSVGWLARTFFKHYDRQQFEFFLYYISNPPDALGQSWFVEKCDHYFYHDYPEPLAAKIAEDQVQILVDLDSLTLTGSCVVLAQKPAPIQVTWLGWDASGMDTIDYFMADPWVLPANAQDYYQEKIWRLPETYIAVDGFEIGVPDVRREDLGIDPTAVIFYTAQSGYKRHPEIVDLQLQILQQVPNSYLCVKYIYDGDGLSQQFHTQAERWGIDPQRLRFLPPVNSEYVHRANLQCLADVILDTYPYNGATTTLEALWLGIPLVTRVGQQFAARNSYAFLTQCGISEGIAHSAEEYVAWGVRLGTDSELRQEIRQRLLASRRTSPLWDGERFAQQFGCALQEMWRTYQQSQVSP</sequence>
<reference evidence="7 8" key="1">
    <citation type="submission" date="2016-10" db="EMBL/GenBank/DDBJ databases">
        <title>Description of Gloeomargarita lithophora gen. nov., sp. nov., a thylakoid-bearing basal-branching cyanobacterium with intracellular carbonates, and proposal for Gloeomargaritales ord. nov.</title>
        <authorList>
            <person name="Moreira D."/>
            <person name="Tavera R."/>
            <person name="Benzerara K."/>
            <person name="Skouri-Panet F."/>
            <person name="Couradeau E."/>
            <person name="Gerard E."/>
            <person name="Loussert C."/>
            <person name="Novelo E."/>
            <person name="Zivanovic Y."/>
            <person name="Lopez-Garcia P."/>
        </authorList>
    </citation>
    <scope>NUCLEOTIDE SEQUENCE [LARGE SCALE GENOMIC DNA]</scope>
    <source>
        <strain evidence="7 8">D10</strain>
    </source>
</reference>
<dbReference type="InterPro" id="IPR011990">
    <property type="entry name" value="TPR-like_helical_dom_sf"/>
</dbReference>
<dbReference type="STRING" id="1188229.GlitD10_2859"/>
<dbReference type="GO" id="GO:0016757">
    <property type="term" value="F:glycosyltransferase activity"/>
    <property type="evidence" value="ECO:0007669"/>
    <property type="project" value="UniProtKB-KW"/>
</dbReference>
<keyword evidence="8" id="KW-1185">Reference proteome</keyword>
<dbReference type="OrthoDB" id="146908at2"/>
<evidence type="ECO:0000256" key="2">
    <source>
        <dbReference type="ARBA" id="ARBA00022676"/>
    </source>
</evidence>
<accession>A0A1J0AH34</accession>
<dbReference type="Gene3D" id="1.25.40.10">
    <property type="entry name" value="Tetratricopeptide repeat domain"/>
    <property type="match status" value="1"/>
</dbReference>
<evidence type="ECO:0000256" key="1">
    <source>
        <dbReference type="ARBA" id="ARBA00004922"/>
    </source>
</evidence>
<evidence type="ECO:0000256" key="5">
    <source>
        <dbReference type="ARBA" id="ARBA00022803"/>
    </source>
</evidence>
<keyword evidence="5" id="KW-0802">TPR repeat</keyword>
<evidence type="ECO:0000259" key="6">
    <source>
        <dbReference type="Pfam" id="PF13844"/>
    </source>
</evidence>
<dbReference type="RefSeq" id="WP_071455530.1">
    <property type="nucleotide sequence ID" value="NZ_CP017675.1"/>
</dbReference>
<dbReference type="EMBL" id="CP017675">
    <property type="protein sequence ID" value="APB35203.1"/>
    <property type="molecule type" value="Genomic_DNA"/>
</dbReference>
<keyword evidence="4" id="KW-0677">Repeat</keyword>